<dbReference type="GO" id="GO:0043022">
    <property type="term" value="F:ribosome binding"/>
    <property type="evidence" value="ECO:0007669"/>
    <property type="project" value="TreeGrafter"/>
</dbReference>
<keyword evidence="5" id="KW-0963">Cytoplasm</keyword>
<keyword evidence="3 7" id="KW-0460">Magnesium</keyword>
<dbReference type="Pfam" id="PF16360">
    <property type="entry name" value="GTP-bdg_M"/>
    <property type="match status" value="1"/>
</dbReference>
<dbReference type="PIRSF" id="PIRSF006809">
    <property type="entry name" value="GTP-binding_hflX_prd"/>
    <property type="match status" value="1"/>
</dbReference>
<name>A0A934MBZ9_9HYPH</name>
<evidence type="ECO:0000256" key="7">
    <source>
        <dbReference type="PIRSR" id="PIRSR006809-2"/>
    </source>
</evidence>
<feature type="binding site" evidence="6">
    <location>
        <begin position="271"/>
        <end position="275"/>
    </location>
    <ligand>
        <name>GTP</name>
        <dbReference type="ChEBI" id="CHEBI:37565"/>
    </ligand>
</feature>
<dbReference type="HAMAP" id="MF_00900">
    <property type="entry name" value="GTPase_HflX"/>
    <property type="match status" value="1"/>
</dbReference>
<comment type="function">
    <text evidence="5">GTPase that associates with the 50S ribosomal subunit and may have a role during protein synthesis or ribosome biogenesis.</text>
</comment>
<keyword evidence="1 7" id="KW-0479">Metal-binding</keyword>
<dbReference type="PANTHER" id="PTHR10229:SF0">
    <property type="entry name" value="GTP-BINDING PROTEIN 6-RELATED"/>
    <property type="match status" value="1"/>
</dbReference>
<dbReference type="Pfam" id="PF13167">
    <property type="entry name" value="GTP-bdg_N"/>
    <property type="match status" value="1"/>
</dbReference>
<keyword evidence="2 5" id="KW-0547">Nucleotide-binding</keyword>
<dbReference type="AlphaFoldDB" id="A0A934MBZ9"/>
<dbReference type="InterPro" id="IPR027417">
    <property type="entry name" value="P-loop_NTPase"/>
</dbReference>
<dbReference type="InterPro" id="IPR032305">
    <property type="entry name" value="GTP-bd_M"/>
</dbReference>
<dbReference type="PROSITE" id="PS51705">
    <property type="entry name" value="G_HFLX"/>
    <property type="match status" value="1"/>
</dbReference>
<feature type="binding site" evidence="6">
    <location>
        <begin position="361"/>
        <end position="364"/>
    </location>
    <ligand>
        <name>GTP</name>
        <dbReference type="ChEBI" id="CHEBI:37565"/>
    </ligand>
</feature>
<dbReference type="Pfam" id="PF01926">
    <property type="entry name" value="MMR_HSR1"/>
    <property type="match status" value="1"/>
</dbReference>
<feature type="binding site" evidence="7">
    <location>
        <position position="253"/>
    </location>
    <ligand>
        <name>Mg(2+)</name>
        <dbReference type="ChEBI" id="CHEBI:18420"/>
    </ligand>
</feature>
<dbReference type="Pfam" id="PF19275">
    <property type="entry name" value="HflX_C"/>
    <property type="match status" value="1"/>
</dbReference>
<sequence length="477" mass="52028">MRSRRSCRTSPFSCSIRTRTEPRASVGADEERARLGSKPTAAPKTRAVVLLPVVRGEEEDRREPEGRLAEAVGLADAIALDVVEARVVAVRTPRPATLFSTGLLDEITAAVKALDAELVVVDHALTPVQQRNLERAWGAKVLDRTALILEIFGERAQTAEGTLQVELAHLTYQRSRLVRSWTHLERQRGGFGFLGGPGETQIEADRRQIAERIGRVEKALELVRRTRALHRKQRQRNNQPVVALVGYTNAGKSTLFNRLAGAHVESRDLLFATLDPTLRKLDLPHGRTALLSDTVGFISHLPTGLIAAFRATLEEVTLADLVIHVRDISHEETDAQAADVVATLSAIGVEPGQQQVLEVWNKADKLSDETRAERQAAAAAQGAVLISAETGEGVDALLAAIEARLATGAEVREVTVASSDGALIAWLYRNTEVLSRRDEGESVHLTIRIPEAQVADTRHRLGDPLPKPEPQSGPYQP</sequence>
<dbReference type="InterPro" id="IPR030394">
    <property type="entry name" value="G_HFLX_dom"/>
</dbReference>
<evidence type="ECO:0000256" key="1">
    <source>
        <dbReference type="ARBA" id="ARBA00022723"/>
    </source>
</evidence>
<evidence type="ECO:0000313" key="11">
    <source>
        <dbReference type="Proteomes" id="UP000609531"/>
    </source>
</evidence>
<evidence type="ECO:0000256" key="5">
    <source>
        <dbReference type="HAMAP-Rule" id="MF_00900"/>
    </source>
</evidence>
<comment type="caution">
    <text evidence="10">The sequence shown here is derived from an EMBL/GenBank/DDBJ whole genome shotgun (WGS) entry which is preliminary data.</text>
</comment>
<dbReference type="GO" id="GO:0046872">
    <property type="term" value="F:metal ion binding"/>
    <property type="evidence" value="ECO:0007669"/>
    <property type="project" value="UniProtKB-KW"/>
</dbReference>
<dbReference type="SUPFAM" id="SSF52540">
    <property type="entry name" value="P-loop containing nucleoside triphosphate hydrolases"/>
    <property type="match status" value="1"/>
</dbReference>
<evidence type="ECO:0000256" key="3">
    <source>
        <dbReference type="ARBA" id="ARBA00022842"/>
    </source>
</evidence>
<dbReference type="Gene3D" id="3.40.50.11060">
    <property type="entry name" value="GTPase HflX, N-terminal domain"/>
    <property type="match status" value="1"/>
</dbReference>
<comment type="subcellular location">
    <subcellularLocation>
        <location evidence="5">Cytoplasm</location>
    </subcellularLocation>
    <text evidence="5">May associate with membranes.</text>
</comment>
<comment type="similarity">
    <text evidence="5">Belongs to the TRAFAC class OBG-HflX-like GTPase superfamily. HflX GTPase family.</text>
</comment>
<feature type="binding site" evidence="7">
    <location>
        <position position="273"/>
    </location>
    <ligand>
        <name>Mg(2+)</name>
        <dbReference type="ChEBI" id="CHEBI:18420"/>
    </ligand>
</feature>
<keyword evidence="11" id="KW-1185">Reference proteome</keyword>
<evidence type="ECO:0000256" key="2">
    <source>
        <dbReference type="ARBA" id="ARBA00022741"/>
    </source>
</evidence>
<protein>
    <recommendedName>
        <fullName evidence="5">GTPase HflX</fullName>
    </recommendedName>
    <alternativeName>
        <fullName evidence="5">GTP-binding protein HflX</fullName>
    </alternativeName>
</protein>
<dbReference type="InterPro" id="IPR042108">
    <property type="entry name" value="GTPase_HflX_N_sf"/>
</dbReference>
<dbReference type="GO" id="GO:0005525">
    <property type="term" value="F:GTP binding"/>
    <property type="evidence" value="ECO:0007669"/>
    <property type="project" value="UniProtKB-UniRule"/>
</dbReference>
<dbReference type="CDD" id="cd01878">
    <property type="entry name" value="HflX"/>
    <property type="match status" value="1"/>
</dbReference>
<dbReference type="InterPro" id="IPR025121">
    <property type="entry name" value="GTPase_HflX_N"/>
</dbReference>
<feature type="domain" description="Hflx-type G" evidence="9">
    <location>
        <begin position="240"/>
        <end position="409"/>
    </location>
</feature>
<evidence type="ECO:0000259" key="9">
    <source>
        <dbReference type="PROSITE" id="PS51705"/>
    </source>
</evidence>
<reference evidence="10" key="1">
    <citation type="submission" date="2020-12" db="EMBL/GenBank/DDBJ databases">
        <title>Bacterial taxonomy.</title>
        <authorList>
            <person name="Pan X."/>
        </authorList>
    </citation>
    <scope>NUCLEOTIDE SEQUENCE</scope>
    <source>
        <strain evidence="10">B2012</strain>
    </source>
</reference>
<dbReference type="Gene3D" id="6.10.250.2860">
    <property type="match status" value="1"/>
</dbReference>
<feature type="binding site" evidence="6">
    <location>
        <begin position="293"/>
        <end position="296"/>
    </location>
    <ligand>
        <name>GTP</name>
        <dbReference type="ChEBI" id="CHEBI:37565"/>
    </ligand>
</feature>
<comment type="cofactor">
    <cofactor evidence="7">
        <name>Mg(2+)</name>
        <dbReference type="ChEBI" id="CHEBI:18420"/>
    </cofactor>
</comment>
<dbReference type="Proteomes" id="UP000609531">
    <property type="component" value="Unassembled WGS sequence"/>
</dbReference>
<dbReference type="GO" id="GO:0005737">
    <property type="term" value="C:cytoplasm"/>
    <property type="evidence" value="ECO:0007669"/>
    <property type="project" value="UniProtKB-SubCell"/>
</dbReference>
<organism evidence="10 11">
    <name type="scientific">Acuticoccus mangrovi</name>
    <dbReference type="NCBI Taxonomy" id="2796142"/>
    <lineage>
        <taxon>Bacteria</taxon>
        <taxon>Pseudomonadati</taxon>
        <taxon>Pseudomonadota</taxon>
        <taxon>Alphaproteobacteria</taxon>
        <taxon>Hyphomicrobiales</taxon>
        <taxon>Amorphaceae</taxon>
        <taxon>Acuticoccus</taxon>
    </lineage>
</organism>
<evidence type="ECO:0000256" key="4">
    <source>
        <dbReference type="ARBA" id="ARBA00023134"/>
    </source>
</evidence>
<keyword evidence="4 5" id="KW-0342">GTP-binding</keyword>
<evidence type="ECO:0000313" key="10">
    <source>
        <dbReference type="EMBL" id="MBJ3774717.1"/>
    </source>
</evidence>
<gene>
    <name evidence="5 10" type="primary">hflX</name>
    <name evidence="10" type="ORF">JCR33_03410</name>
</gene>
<dbReference type="InterPro" id="IPR016496">
    <property type="entry name" value="GTPase_HflX"/>
</dbReference>
<dbReference type="GO" id="GO:0003924">
    <property type="term" value="F:GTPase activity"/>
    <property type="evidence" value="ECO:0007669"/>
    <property type="project" value="UniProtKB-UniRule"/>
</dbReference>
<feature type="compositionally biased region" description="Polar residues" evidence="8">
    <location>
        <begin position="8"/>
        <end position="17"/>
    </location>
</feature>
<proteinExistence type="inferred from homology"/>
<dbReference type="InterPro" id="IPR045498">
    <property type="entry name" value="HflX_C"/>
</dbReference>
<dbReference type="EMBL" id="JAEKJA010000002">
    <property type="protein sequence ID" value="MBJ3774717.1"/>
    <property type="molecule type" value="Genomic_DNA"/>
</dbReference>
<feature type="region of interest" description="Disordered" evidence="8">
    <location>
        <begin position="453"/>
        <end position="477"/>
    </location>
</feature>
<feature type="region of interest" description="Disordered" evidence="8">
    <location>
        <begin position="1"/>
        <end position="39"/>
    </location>
</feature>
<feature type="compositionally biased region" description="Pro residues" evidence="8">
    <location>
        <begin position="465"/>
        <end position="477"/>
    </location>
</feature>
<dbReference type="PRINTS" id="PR00326">
    <property type="entry name" value="GTP1OBG"/>
</dbReference>
<dbReference type="PANTHER" id="PTHR10229">
    <property type="entry name" value="GTP-BINDING PROTEIN HFLX"/>
    <property type="match status" value="1"/>
</dbReference>
<evidence type="ECO:0000256" key="8">
    <source>
        <dbReference type="SAM" id="MobiDB-lite"/>
    </source>
</evidence>
<evidence type="ECO:0000256" key="6">
    <source>
        <dbReference type="PIRSR" id="PIRSR006809-1"/>
    </source>
</evidence>
<dbReference type="NCBIfam" id="TIGR03156">
    <property type="entry name" value="GTP_HflX"/>
    <property type="match status" value="1"/>
</dbReference>
<comment type="subunit">
    <text evidence="5">Monomer. Associates with the 50S ribosomal subunit.</text>
</comment>
<dbReference type="InterPro" id="IPR006073">
    <property type="entry name" value="GTP-bd"/>
</dbReference>
<dbReference type="Gene3D" id="3.40.50.300">
    <property type="entry name" value="P-loop containing nucleotide triphosphate hydrolases"/>
    <property type="match status" value="1"/>
</dbReference>
<feature type="binding site" evidence="6">
    <location>
        <begin position="246"/>
        <end position="253"/>
    </location>
    <ligand>
        <name>GTP</name>
        <dbReference type="ChEBI" id="CHEBI:37565"/>
    </ligand>
</feature>
<accession>A0A934MBZ9</accession>